<dbReference type="PANTHER" id="PTHR45436:SF5">
    <property type="entry name" value="SENSOR HISTIDINE KINASE TRCS"/>
    <property type="match status" value="1"/>
</dbReference>
<evidence type="ECO:0000256" key="2">
    <source>
        <dbReference type="ARBA" id="ARBA00012438"/>
    </source>
</evidence>
<dbReference type="GO" id="GO:0000155">
    <property type="term" value="F:phosphorelay sensor kinase activity"/>
    <property type="evidence" value="ECO:0007669"/>
    <property type="project" value="InterPro"/>
</dbReference>
<evidence type="ECO:0000256" key="6">
    <source>
        <dbReference type="ARBA" id="ARBA00022777"/>
    </source>
</evidence>
<dbReference type="InterPro" id="IPR036097">
    <property type="entry name" value="HisK_dim/P_sf"/>
</dbReference>
<dbReference type="InterPro" id="IPR005467">
    <property type="entry name" value="His_kinase_dom"/>
</dbReference>
<evidence type="ECO:0000256" key="5">
    <source>
        <dbReference type="ARBA" id="ARBA00022692"/>
    </source>
</evidence>
<feature type="transmembrane region" description="Helical" evidence="8">
    <location>
        <begin position="12"/>
        <end position="33"/>
    </location>
</feature>
<reference evidence="10 11" key="1">
    <citation type="submission" date="2019-03" db="EMBL/GenBank/DDBJ databases">
        <title>Genomic Encyclopedia of Type Strains, Phase III (KMG-III): the genomes of soil and plant-associated and newly described type strains.</title>
        <authorList>
            <person name="Whitman W."/>
        </authorList>
    </citation>
    <scope>NUCLEOTIDE SEQUENCE [LARGE SCALE GENOMIC DNA]</scope>
    <source>
        <strain evidence="10 11">CECT 8301</strain>
    </source>
</reference>
<evidence type="ECO:0000313" key="11">
    <source>
        <dbReference type="Proteomes" id="UP000294824"/>
    </source>
</evidence>
<evidence type="ECO:0000256" key="8">
    <source>
        <dbReference type="SAM" id="Phobius"/>
    </source>
</evidence>
<dbReference type="InterPro" id="IPR003661">
    <property type="entry name" value="HisK_dim/P_dom"/>
</dbReference>
<accession>A0A4R8M5Y3</accession>
<comment type="caution">
    <text evidence="10">The sequence shown here is derived from an EMBL/GenBank/DDBJ whole genome shotgun (WGS) entry which is preliminary data.</text>
</comment>
<sequence length="420" mass="48530">MNKKIKLIKKTSRTFLLTGLFLAILSSVVLYLYTKKILESEVEEVLYSTEARVESALKNGTEQFGLPPVIEVNRVEVLGREILKDTIIYDPSEDEMELFRELSTYKTINGTNYQITVRNMVVESEDFAFAIVISNVAIFVLAFIFLFYFNTTRNLKLWTPFFKNLEQMKRFSLTSKEPLSLVDSDVLEFSELKTEIETLTDKVRSDYESLKQFTEDVSHEMQTPLAIIQAKIDNLINEQEISNKQFEQVTSIQKDIQRLKQLNKRITTLTKIDNNQFINIEEVNLSSLIQEKIESFKELQFANLVYTSKNELSVSMDTYLADILINNLVSNAIKHSKENEEIAVVTKDNLLIISNYGEKALAHPEKLFLRFYRESSTSQSTGLGLAIVKKICDLYGFKISYQFEVDHHVFSIDFQLKIKV</sequence>
<keyword evidence="3" id="KW-0597">Phosphoprotein</keyword>
<feature type="domain" description="Histidine kinase" evidence="9">
    <location>
        <begin position="216"/>
        <end position="420"/>
    </location>
</feature>
<protein>
    <recommendedName>
        <fullName evidence="2">histidine kinase</fullName>
        <ecNumber evidence="2">2.7.13.3</ecNumber>
    </recommendedName>
</protein>
<dbReference type="SMART" id="SM00388">
    <property type="entry name" value="HisKA"/>
    <property type="match status" value="1"/>
</dbReference>
<keyword evidence="4" id="KW-0808">Transferase</keyword>
<dbReference type="Gene3D" id="3.30.565.10">
    <property type="entry name" value="Histidine kinase-like ATPase, C-terminal domain"/>
    <property type="match status" value="1"/>
</dbReference>
<gene>
    <name evidence="10" type="ORF">DFQ06_3317</name>
</gene>
<comment type="catalytic activity">
    <reaction evidence="1">
        <text>ATP + protein L-histidine = ADP + protein N-phospho-L-histidine.</text>
        <dbReference type="EC" id="2.7.13.3"/>
    </reaction>
</comment>
<name>A0A4R8M5Y3_9FLAO</name>
<dbReference type="InterPro" id="IPR036890">
    <property type="entry name" value="HATPase_C_sf"/>
</dbReference>
<dbReference type="InterPro" id="IPR050428">
    <property type="entry name" value="TCS_sensor_his_kinase"/>
</dbReference>
<dbReference type="CDD" id="cd00075">
    <property type="entry name" value="HATPase"/>
    <property type="match status" value="1"/>
</dbReference>
<dbReference type="SUPFAM" id="SSF47384">
    <property type="entry name" value="Homodimeric domain of signal transducing histidine kinase"/>
    <property type="match status" value="1"/>
</dbReference>
<keyword evidence="7 8" id="KW-1133">Transmembrane helix</keyword>
<dbReference type="EMBL" id="SORL01000011">
    <property type="protein sequence ID" value="TDY60733.1"/>
    <property type="molecule type" value="Genomic_DNA"/>
</dbReference>
<dbReference type="CDD" id="cd00082">
    <property type="entry name" value="HisKA"/>
    <property type="match status" value="1"/>
</dbReference>
<proteinExistence type="predicted"/>
<dbReference type="SMART" id="SM00387">
    <property type="entry name" value="HATPase_c"/>
    <property type="match status" value="1"/>
</dbReference>
<evidence type="ECO:0000256" key="1">
    <source>
        <dbReference type="ARBA" id="ARBA00000085"/>
    </source>
</evidence>
<evidence type="ECO:0000256" key="4">
    <source>
        <dbReference type="ARBA" id="ARBA00022679"/>
    </source>
</evidence>
<evidence type="ECO:0000313" key="10">
    <source>
        <dbReference type="EMBL" id="TDY60733.1"/>
    </source>
</evidence>
<dbReference type="SUPFAM" id="SSF55874">
    <property type="entry name" value="ATPase domain of HSP90 chaperone/DNA topoisomerase II/histidine kinase"/>
    <property type="match status" value="1"/>
</dbReference>
<evidence type="ECO:0000259" key="9">
    <source>
        <dbReference type="PROSITE" id="PS50109"/>
    </source>
</evidence>
<dbReference type="Pfam" id="PF02518">
    <property type="entry name" value="HATPase_c"/>
    <property type="match status" value="1"/>
</dbReference>
<dbReference type="GO" id="GO:0005886">
    <property type="term" value="C:plasma membrane"/>
    <property type="evidence" value="ECO:0007669"/>
    <property type="project" value="TreeGrafter"/>
</dbReference>
<dbReference type="Proteomes" id="UP000294824">
    <property type="component" value="Unassembled WGS sequence"/>
</dbReference>
<dbReference type="Pfam" id="PF00512">
    <property type="entry name" value="HisKA"/>
    <property type="match status" value="1"/>
</dbReference>
<evidence type="ECO:0000256" key="3">
    <source>
        <dbReference type="ARBA" id="ARBA00022553"/>
    </source>
</evidence>
<keyword evidence="6" id="KW-0418">Kinase</keyword>
<organism evidence="10 11">
    <name type="scientific">Algibacter lectus</name>
    <dbReference type="NCBI Taxonomy" id="221126"/>
    <lineage>
        <taxon>Bacteria</taxon>
        <taxon>Pseudomonadati</taxon>
        <taxon>Bacteroidota</taxon>
        <taxon>Flavobacteriia</taxon>
        <taxon>Flavobacteriales</taxon>
        <taxon>Flavobacteriaceae</taxon>
        <taxon>Algibacter</taxon>
    </lineage>
</organism>
<dbReference type="EC" id="2.7.13.3" evidence="2"/>
<keyword evidence="11" id="KW-1185">Reference proteome</keyword>
<dbReference type="PANTHER" id="PTHR45436">
    <property type="entry name" value="SENSOR HISTIDINE KINASE YKOH"/>
    <property type="match status" value="1"/>
</dbReference>
<keyword evidence="8" id="KW-0472">Membrane</keyword>
<keyword evidence="5 8" id="KW-0812">Transmembrane</keyword>
<feature type="transmembrane region" description="Helical" evidence="8">
    <location>
        <begin position="127"/>
        <end position="149"/>
    </location>
</feature>
<dbReference type="RefSeq" id="WP_133968807.1">
    <property type="nucleotide sequence ID" value="NZ_SORL01000011.1"/>
</dbReference>
<dbReference type="InterPro" id="IPR003594">
    <property type="entry name" value="HATPase_dom"/>
</dbReference>
<evidence type="ECO:0000256" key="7">
    <source>
        <dbReference type="ARBA" id="ARBA00022989"/>
    </source>
</evidence>
<dbReference type="Gene3D" id="1.10.287.130">
    <property type="match status" value="1"/>
</dbReference>
<dbReference type="PROSITE" id="PS50109">
    <property type="entry name" value="HIS_KIN"/>
    <property type="match status" value="1"/>
</dbReference>
<dbReference type="AlphaFoldDB" id="A0A4R8M5Y3"/>